<proteinExistence type="predicted"/>
<sequence length="228" mass="25622">MRLRKRVSNHPAVVSLRNKLGIKQYFGQNQEDKTIAQYFGDFKGTLLSIGENDGITYSNALHFILNGWSADLVEPSQVAFSKVSKLHRGNNKVAIHQVAIGEQNGEADFYDSGQLEGLGDTSLVSSLKKDTTTMWTGVNFNKITIKTYDFQTFNTTVARYKTYDFITIDAELMDLTILKQMDLTKLGCKCLIIEHGGEEATKKQMIDHCTKHGLSLAHTTQENFIFTK</sequence>
<feature type="domain" description="Methyltransferase FkbM" evidence="1">
    <location>
        <begin position="49"/>
        <end position="199"/>
    </location>
</feature>
<dbReference type="RefSeq" id="WP_209142725.1">
    <property type="nucleotide sequence ID" value="NZ_JAGHKO010000011.1"/>
</dbReference>
<dbReference type="Proteomes" id="UP000677244">
    <property type="component" value="Unassembled WGS sequence"/>
</dbReference>
<gene>
    <name evidence="2" type="ORF">J7I42_28675</name>
</gene>
<dbReference type="InterPro" id="IPR029063">
    <property type="entry name" value="SAM-dependent_MTases_sf"/>
</dbReference>
<keyword evidence="2" id="KW-0808">Transferase</keyword>
<dbReference type="Gene3D" id="3.40.50.150">
    <property type="entry name" value="Vaccinia Virus protein VP39"/>
    <property type="match status" value="1"/>
</dbReference>
<dbReference type="InterPro" id="IPR006342">
    <property type="entry name" value="FkbM_mtfrase"/>
</dbReference>
<reference evidence="2 3" key="1">
    <citation type="submission" date="2021-03" db="EMBL/GenBank/DDBJ databases">
        <title>Assistant Professor.</title>
        <authorList>
            <person name="Huq M.A."/>
        </authorList>
    </citation>
    <scope>NUCLEOTIDE SEQUENCE [LARGE SCALE GENOMIC DNA]</scope>
    <source>
        <strain evidence="2 3">MAH-29</strain>
    </source>
</reference>
<evidence type="ECO:0000313" key="3">
    <source>
        <dbReference type="Proteomes" id="UP000677244"/>
    </source>
</evidence>
<dbReference type="GO" id="GO:0008168">
    <property type="term" value="F:methyltransferase activity"/>
    <property type="evidence" value="ECO:0007669"/>
    <property type="project" value="UniProtKB-KW"/>
</dbReference>
<evidence type="ECO:0000259" key="1">
    <source>
        <dbReference type="Pfam" id="PF05050"/>
    </source>
</evidence>
<keyword evidence="3" id="KW-1185">Reference proteome</keyword>
<name>A0ABS3Z3I5_9BACT</name>
<keyword evidence="2" id="KW-0489">Methyltransferase</keyword>
<protein>
    <submittedName>
        <fullName evidence="2">FkbM family methyltransferase</fullName>
    </submittedName>
</protein>
<dbReference type="SUPFAM" id="SSF53335">
    <property type="entry name" value="S-adenosyl-L-methionine-dependent methyltransferases"/>
    <property type="match status" value="1"/>
</dbReference>
<dbReference type="GO" id="GO:0032259">
    <property type="term" value="P:methylation"/>
    <property type="evidence" value="ECO:0007669"/>
    <property type="project" value="UniProtKB-KW"/>
</dbReference>
<organism evidence="2 3">
    <name type="scientific">Niastella soli</name>
    <dbReference type="NCBI Taxonomy" id="2821487"/>
    <lineage>
        <taxon>Bacteria</taxon>
        <taxon>Pseudomonadati</taxon>
        <taxon>Bacteroidota</taxon>
        <taxon>Chitinophagia</taxon>
        <taxon>Chitinophagales</taxon>
        <taxon>Chitinophagaceae</taxon>
        <taxon>Niastella</taxon>
    </lineage>
</organism>
<dbReference type="EMBL" id="JAGHKO010000011">
    <property type="protein sequence ID" value="MBO9204297.1"/>
    <property type="molecule type" value="Genomic_DNA"/>
</dbReference>
<evidence type="ECO:0000313" key="2">
    <source>
        <dbReference type="EMBL" id="MBO9204297.1"/>
    </source>
</evidence>
<dbReference type="Pfam" id="PF05050">
    <property type="entry name" value="Methyltransf_21"/>
    <property type="match status" value="1"/>
</dbReference>
<comment type="caution">
    <text evidence="2">The sequence shown here is derived from an EMBL/GenBank/DDBJ whole genome shotgun (WGS) entry which is preliminary data.</text>
</comment>
<accession>A0ABS3Z3I5</accession>